<dbReference type="OrthoDB" id="9783154at2"/>
<name>A0A517SGJ5_9PLAN</name>
<dbReference type="Proteomes" id="UP000315700">
    <property type="component" value="Chromosome"/>
</dbReference>
<evidence type="ECO:0000256" key="2">
    <source>
        <dbReference type="ARBA" id="ARBA00022801"/>
    </source>
</evidence>
<evidence type="ECO:0000256" key="3">
    <source>
        <dbReference type="SAM" id="MobiDB-lite"/>
    </source>
</evidence>
<feature type="region of interest" description="Disordered" evidence="3">
    <location>
        <begin position="451"/>
        <end position="479"/>
    </location>
</feature>
<feature type="domain" description="Sulfatase N-terminal" evidence="5">
    <location>
        <begin position="25"/>
        <end position="336"/>
    </location>
</feature>
<dbReference type="GO" id="GO:0004065">
    <property type="term" value="F:arylsulfatase activity"/>
    <property type="evidence" value="ECO:0007669"/>
    <property type="project" value="UniProtKB-EC"/>
</dbReference>
<evidence type="ECO:0000259" key="5">
    <source>
        <dbReference type="Pfam" id="PF00884"/>
    </source>
</evidence>
<dbReference type="InterPro" id="IPR017850">
    <property type="entry name" value="Alkaline_phosphatase_core_sf"/>
</dbReference>
<dbReference type="EC" id="3.1.6.1" evidence="6"/>
<proteinExistence type="inferred from homology"/>
<dbReference type="PANTHER" id="PTHR42693:SF53">
    <property type="entry name" value="ENDO-4-O-SULFATASE"/>
    <property type="match status" value="1"/>
</dbReference>
<dbReference type="InParanoid" id="A0A517SGJ5"/>
<feature type="chain" id="PRO_5021948453" evidence="4">
    <location>
        <begin position="21"/>
        <end position="479"/>
    </location>
</feature>
<dbReference type="FunCoup" id="A0A517SGJ5">
    <property type="interactions" value="68"/>
</dbReference>
<evidence type="ECO:0000256" key="1">
    <source>
        <dbReference type="ARBA" id="ARBA00008779"/>
    </source>
</evidence>
<dbReference type="InterPro" id="IPR000917">
    <property type="entry name" value="Sulfatase_N"/>
</dbReference>
<dbReference type="RefSeq" id="WP_145031021.1">
    <property type="nucleotide sequence ID" value="NZ_CP036271.1"/>
</dbReference>
<keyword evidence="7" id="KW-1185">Reference proteome</keyword>
<dbReference type="Gene3D" id="3.40.720.10">
    <property type="entry name" value="Alkaline Phosphatase, subunit A"/>
    <property type="match status" value="1"/>
</dbReference>
<sequence precursor="true">MKAILTLLACLAALPHPTFAQDRVPNVVIIYTDDQGYGDLGCFGSKTLDTPNIDRMAAEGVRMTDFYVAQAVCGASRAALLTGCYPNRIGMLGAPGPKTQHGIHSEEVLLPEICKQKEYATGMFGKWHLGHHRQFLPVHHGFDTYFGLPYSNDMWPFHPTNPKAYPPLPMIEGDKIVDADVTADDQPYLTTWYTERAVKFIEANHEKPFFLYVAHNMVHVPLFVSDKFRGKSRQGLYGDVVMEVDWSVGEILGAIKKQGLDEKTLVIFATDNGPWLSYGNHAGSAGPLREGKGTTFEGGVRVPCVMRWPGKIPAGTTCQEPVMTIDLLPTIARLIGAALPAHAIDGLDVWPLISGQAGARSPHDALYFYWDKELQAVRSGDWKLHFPHKYRSLAEAPGMEGRPNGYRQQTTEAALYNLRSDVGETRNLIDEQPEVVSRLRRLAEQARADLGDSATMQTGSGTRPPAMVRLIAPDPASSE</sequence>
<comment type="similarity">
    <text evidence="1">Belongs to the sulfatase family.</text>
</comment>
<gene>
    <name evidence="6" type="primary">atsA_24</name>
    <name evidence="6" type="ORF">Pan44_32920</name>
</gene>
<protein>
    <submittedName>
        <fullName evidence="6">Arylsulfatase</fullName>
        <ecNumber evidence="6">3.1.6.1</ecNumber>
    </submittedName>
</protein>
<dbReference type="SUPFAM" id="SSF53649">
    <property type="entry name" value="Alkaline phosphatase-like"/>
    <property type="match status" value="1"/>
</dbReference>
<evidence type="ECO:0000313" key="6">
    <source>
        <dbReference type="EMBL" id="QDT55249.1"/>
    </source>
</evidence>
<dbReference type="EMBL" id="CP036271">
    <property type="protein sequence ID" value="QDT55249.1"/>
    <property type="molecule type" value="Genomic_DNA"/>
</dbReference>
<keyword evidence="2 6" id="KW-0378">Hydrolase</keyword>
<dbReference type="PANTHER" id="PTHR42693">
    <property type="entry name" value="ARYLSULFATASE FAMILY MEMBER"/>
    <property type="match status" value="1"/>
</dbReference>
<evidence type="ECO:0000256" key="4">
    <source>
        <dbReference type="SAM" id="SignalP"/>
    </source>
</evidence>
<reference evidence="6 7" key="1">
    <citation type="submission" date="2019-02" db="EMBL/GenBank/DDBJ databases">
        <title>Deep-cultivation of Planctomycetes and their phenomic and genomic characterization uncovers novel biology.</title>
        <authorList>
            <person name="Wiegand S."/>
            <person name="Jogler M."/>
            <person name="Boedeker C."/>
            <person name="Pinto D."/>
            <person name="Vollmers J."/>
            <person name="Rivas-Marin E."/>
            <person name="Kohn T."/>
            <person name="Peeters S.H."/>
            <person name="Heuer A."/>
            <person name="Rast P."/>
            <person name="Oberbeckmann S."/>
            <person name="Bunk B."/>
            <person name="Jeske O."/>
            <person name="Meyerdierks A."/>
            <person name="Storesund J.E."/>
            <person name="Kallscheuer N."/>
            <person name="Luecker S."/>
            <person name="Lage O.M."/>
            <person name="Pohl T."/>
            <person name="Merkel B.J."/>
            <person name="Hornburger P."/>
            <person name="Mueller R.-W."/>
            <person name="Bruemmer F."/>
            <person name="Labrenz M."/>
            <person name="Spormann A.M."/>
            <person name="Op den Camp H."/>
            <person name="Overmann J."/>
            <person name="Amann R."/>
            <person name="Jetten M.S.M."/>
            <person name="Mascher T."/>
            <person name="Medema M.H."/>
            <person name="Devos D.P."/>
            <person name="Kaster A.-K."/>
            <person name="Ovreas L."/>
            <person name="Rohde M."/>
            <person name="Galperin M.Y."/>
            <person name="Jogler C."/>
        </authorList>
    </citation>
    <scope>NUCLEOTIDE SEQUENCE [LARGE SCALE GENOMIC DNA]</scope>
    <source>
        <strain evidence="6 7">Pan44</strain>
    </source>
</reference>
<dbReference type="Pfam" id="PF14707">
    <property type="entry name" value="Sulfatase_C"/>
    <property type="match status" value="1"/>
</dbReference>
<dbReference type="InterPro" id="IPR050738">
    <property type="entry name" value="Sulfatase"/>
</dbReference>
<organism evidence="6 7">
    <name type="scientific">Caulifigura coniformis</name>
    <dbReference type="NCBI Taxonomy" id="2527983"/>
    <lineage>
        <taxon>Bacteria</taxon>
        <taxon>Pseudomonadati</taxon>
        <taxon>Planctomycetota</taxon>
        <taxon>Planctomycetia</taxon>
        <taxon>Planctomycetales</taxon>
        <taxon>Planctomycetaceae</taxon>
        <taxon>Caulifigura</taxon>
    </lineage>
</organism>
<feature type="signal peptide" evidence="4">
    <location>
        <begin position="1"/>
        <end position="20"/>
    </location>
</feature>
<dbReference type="Gene3D" id="3.30.1120.10">
    <property type="match status" value="1"/>
</dbReference>
<dbReference type="CDD" id="cd16026">
    <property type="entry name" value="GALNS_like"/>
    <property type="match status" value="1"/>
</dbReference>
<dbReference type="KEGG" id="ccos:Pan44_32920"/>
<dbReference type="Pfam" id="PF00884">
    <property type="entry name" value="Sulfatase"/>
    <property type="match status" value="1"/>
</dbReference>
<evidence type="ECO:0000313" key="7">
    <source>
        <dbReference type="Proteomes" id="UP000315700"/>
    </source>
</evidence>
<keyword evidence="4" id="KW-0732">Signal</keyword>
<dbReference type="AlphaFoldDB" id="A0A517SGJ5"/>
<accession>A0A517SGJ5</accession>